<dbReference type="InterPro" id="IPR029064">
    <property type="entry name" value="Ribosomal_eL30-like_sf"/>
</dbReference>
<evidence type="ECO:0000259" key="4">
    <source>
        <dbReference type="SMART" id="SM00967"/>
    </source>
</evidence>
<dbReference type="PANTHER" id="PTHR43191">
    <property type="entry name" value="RRNA METHYLTRANSFERASE 3"/>
    <property type="match status" value="1"/>
</dbReference>
<dbReference type="EMBL" id="CP042912">
    <property type="protein sequence ID" value="QEG21819.1"/>
    <property type="molecule type" value="Genomic_DNA"/>
</dbReference>
<sequence>MEVISSHQNPRIKKLIKLHSSRGRQKQNRIAVFGSREILRALRSGVAPDEIFVCEPLADAKILTEIRELVAGFESLTRLVPTELFEKICFGDRTDGIVMTADRPELSMDRVFDQSPAPIIAVVESIEKPGNLGAILRSADGAGLDGLIVADPLTDWFHPNTIRSSLGTCFSVPGSVIDTETLRQRLIDDEFQVIVASLQGATDFYEADLTKKTAIVLGNEAKGVSDAWVRGEFQMAKLPMLGIADSLNVSATAAAMFYEARRQRR</sequence>
<dbReference type="Gene3D" id="3.30.1330.30">
    <property type="match status" value="1"/>
</dbReference>
<dbReference type="RefSeq" id="WP_075085495.1">
    <property type="nucleotide sequence ID" value="NZ_CP042912.1"/>
</dbReference>
<dbReference type="InterPro" id="IPR013123">
    <property type="entry name" value="SpoU_subst-bd"/>
</dbReference>
<dbReference type="InterPro" id="IPR053888">
    <property type="entry name" value="MRM3-like_sub_bind"/>
</dbReference>
<dbReference type="InterPro" id="IPR029028">
    <property type="entry name" value="Alpha/beta_knot_MTases"/>
</dbReference>
<dbReference type="Proteomes" id="UP000322214">
    <property type="component" value="Chromosome"/>
</dbReference>
<dbReference type="GO" id="GO:0003723">
    <property type="term" value="F:RNA binding"/>
    <property type="evidence" value="ECO:0007669"/>
    <property type="project" value="InterPro"/>
</dbReference>
<dbReference type="GO" id="GO:0005737">
    <property type="term" value="C:cytoplasm"/>
    <property type="evidence" value="ECO:0007669"/>
    <property type="project" value="UniProtKB-ARBA"/>
</dbReference>
<dbReference type="SUPFAM" id="SSF75217">
    <property type="entry name" value="alpha/beta knot"/>
    <property type="match status" value="1"/>
</dbReference>
<proteinExistence type="inferred from homology"/>
<comment type="similarity">
    <text evidence="1">Belongs to the class IV-like SAM-binding methyltransferase superfamily. RNA methyltransferase TrmH family.</text>
</comment>
<dbReference type="EC" id="2.1.1.208" evidence="5"/>
<dbReference type="PANTHER" id="PTHR43191:SF2">
    <property type="entry name" value="RRNA METHYLTRANSFERASE 3, MITOCHONDRIAL"/>
    <property type="match status" value="1"/>
</dbReference>
<evidence type="ECO:0000313" key="6">
    <source>
        <dbReference type="Proteomes" id="UP000322214"/>
    </source>
</evidence>
<dbReference type="Pfam" id="PF00588">
    <property type="entry name" value="SpoU_methylase"/>
    <property type="match status" value="1"/>
</dbReference>
<gene>
    <name evidence="5" type="primary">aviRb</name>
    <name evidence="5" type="ORF">MFFC18_16790</name>
</gene>
<accession>A0A5B9P8H5</accession>
<dbReference type="InterPro" id="IPR029026">
    <property type="entry name" value="tRNA_m1G_MTases_N"/>
</dbReference>
<protein>
    <submittedName>
        <fullName evidence="5">23S rRNA (Uridine(2479)-2'-O)-methyltransferase</fullName>
        <ecNumber evidence="5">2.1.1.208</ecNumber>
    </submittedName>
</protein>
<dbReference type="KEGG" id="mff:MFFC18_16790"/>
<keyword evidence="6" id="KW-1185">Reference proteome</keyword>
<organism evidence="5 6">
    <name type="scientific">Mariniblastus fucicola</name>
    <dbReference type="NCBI Taxonomy" id="980251"/>
    <lineage>
        <taxon>Bacteria</taxon>
        <taxon>Pseudomonadati</taxon>
        <taxon>Planctomycetota</taxon>
        <taxon>Planctomycetia</taxon>
        <taxon>Pirellulales</taxon>
        <taxon>Pirellulaceae</taxon>
        <taxon>Mariniblastus</taxon>
    </lineage>
</organism>
<dbReference type="SMART" id="SM00967">
    <property type="entry name" value="SpoU_sub_bind"/>
    <property type="match status" value="1"/>
</dbReference>
<evidence type="ECO:0000256" key="3">
    <source>
        <dbReference type="ARBA" id="ARBA00022679"/>
    </source>
</evidence>
<dbReference type="InterPro" id="IPR001537">
    <property type="entry name" value="SpoU_MeTrfase"/>
</dbReference>
<keyword evidence="3 5" id="KW-0808">Transferase</keyword>
<evidence type="ECO:0000256" key="2">
    <source>
        <dbReference type="ARBA" id="ARBA00022603"/>
    </source>
</evidence>
<dbReference type="GO" id="GO:0008173">
    <property type="term" value="F:RNA methyltransferase activity"/>
    <property type="evidence" value="ECO:0007669"/>
    <property type="project" value="InterPro"/>
</dbReference>
<evidence type="ECO:0000313" key="5">
    <source>
        <dbReference type="EMBL" id="QEG21819.1"/>
    </source>
</evidence>
<dbReference type="STRING" id="980251.GCA_001642875_03280"/>
<dbReference type="GO" id="GO:0032259">
    <property type="term" value="P:methylation"/>
    <property type="evidence" value="ECO:0007669"/>
    <property type="project" value="UniProtKB-KW"/>
</dbReference>
<keyword evidence="2 5" id="KW-0489">Methyltransferase</keyword>
<feature type="domain" description="RNA 2-O ribose methyltransferase substrate binding" evidence="4">
    <location>
        <begin position="31"/>
        <end position="107"/>
    </location>
</feature>
<dbReference type="Pfam" id="PF22435">
    <property type="entry name" value="MRM3-like_sub_bind"/>
    <property type="match status" value="1"/>
</dbReference>
<dbReference type="OrthoDB" id="9794400at2"/>
<name>A0A5B9P8H5_9BACT</name>
<dbReference type="AlphaFoldDB" id="A0A5B9P8H5"/>
<reference evidence="5 6" key="1">
    <citation type="submission" date="2019-08" db="EMBL/GenBank/DDBJ databases">
        <title>Deep-cultivation of Planctomycetes and their phenomic and genomic characterization uncovers novel biology.</title>
        <authorList>
            <person name="Wiegand S."/>
            <person name="Jogler M."/>
            <person name="Boedeker C."/>
            <person name="Pinto D."/>
            <person name="Vollmers J."/>
            <person name="Rivas-Marin E."/>
            <person name="Kohn T."/>
            <person name="Peeters S.H."/>
            <person name="Heuer A."/>
            <person name="Rast P."/>
            <person name="Oberbeckmann S."/>
            <person name="Bunk B."/>
            <person name="Jeske O."/>
            <person name="Meyerdierks A."/>
            <person name="Storesund J.E."/>
            <person name="Kallscheuer N."/>
            <person name="Luecker S."/>
            <person name="Lage O.M."/>
            <person name="Pohl T."/>
            <person name="Merkel B.J."/>
            <person name="Hornburger P."/>
            <person name="Mueller R.-W."/>
            <person name="Bruemmer F."/>
            <person name="Labrenz M."/>
            <person name="Spormann A.M."/>
            <person name="Op den Camp H."/>
            <person name="Overmann J."/>
            <person name="Amann R."/>
            <person name="Jetten M.S.M."/>
            <person name="Mascher T."/>
            <person name="Medema M.H."/>
            <person name="Devos D.P."/>
            <person name="Kaster A.-K."/>
            <person name="Ovreas L."/>
            <person name="Rohde M."/>
            <person name="Galperin M.Y."/>
            <person name="Jogler C."/>
        </authorList>
    </citation>
    <scope>NUCLEOTIDE SEQUENCE [LARGE SCALE GENOMIC DNA]</scope>
    <source>
        <strain evidence="5 6">FC18</strain>
    </source>
</reference>
<dbReference type="GO" id="GO:0006396">
    <property type="term" value="P:RNA processing"/>
    <property type="evidence" value="ECO:0007669"/>
    <property type="project" value="InterPro"/>
</dbReference>
<evidence type="ECO:0000256" key="1">
    <source>
        <dbReference type="ARBA" id="ARBA00007228"/>
    </source>
</evidence>
<dbReference type="SUPFAM" id="SSF55315">
    <property type="entry name" value="L30e-like"/>
    <property type="match status" value="1"/>
</dbReference>
<dbReference type="Gene3D" id="3.40.1280.10">
    <property type="match status" value="1"/>
</dbReference>
<dbReference type="InterPro" id="IPR051259">
    <property type="entry name" value="rRNA_Methyltransferase"/>
</dbReference>